<dbReference type="GeneID" id="302269666"/>
<protein>
    <submittedName>
        <fullName evidence="1">Abortive infection bacteriophage resistance protein</fullName>
    </submittedName>
</protein>
<gene>
    <name evidence="1" type="ORF">NCTC7911_01042</name>
</gene>
<evidence type="ECO:0000313" key="2">
    <source>
        <dbReference type="Proteomes" id="UP000254107"/>
    </source>
</evidence>
<reference evidence="1 2" key="1">
    <citation type="submission" date="2018-06" db="EMBL/GenBank/DDBJ databases">
        <authorList>
            <consortium name="Pathogen Informatics"/>
            <person name="Doyle S."/>
        </authorList>
    </citation>
    <scope>NUCLEOTIDE SEQUENCE [LARGE SCALE GENOMIC DNA]</scope>
    <source>
        <strain evidence="1 2">NCTC7911</strain>
    </source>
</reference>
<dbReference type="AlphaFoldDB" id="A0A378QH86"/>
<dbReference type="EMBL" id="UGQC01000001">
    <property type="protein sequence ID" value="STY99664.1"/>
    <property type="molecule type" value="Genomic_DNA"/>
</dbReference>
<dbReference type="InterPro" id="IPR017034">
    <property type="entry name" value="Abi_system_AbiD/AbiF"/>
</dbReference>
<dbReference type="InterPro" id="IPR011664">
    <property type="entry name" value="Abi_system_AbiD/AbiF-like"/>
</dbReference>
<dbReference type="Proteomes" id="UP000254107">
    <property type="component" value="Unassembled WGS sequence"/>
</dbReference>
<name>A0A378QH86_MORLA</name>
<organism evidence="1 2">
    <name type="scientific">Moraxella lacunata</name>
    <dbReference type="NCBI Taxonomy" id="477"/>
    <lineage>
        <taxon>Bacteria</taxon>
        <taxon>Pseudomonadati</taxon>
        <taxon>Pseudomonadota</taxon>
        <taxon>Gammaproteobacteria</taxon>
        <taxon>Moraxellales</taxon>
        <taxon>Moraxellaceae</taxon>
        <taxon>Moraxella</taxon>
    </lineage>
</organism>
<proteinExistence type="predicted"/>
<keyword evidence="2" id="KW-1185">Reference proteome</keyword>
<accession>A0A378QH86</accession>
<dbReference type="Pfam" id="PF07751">
    <property type="entry name" value="Abi_2"/>
    <property type="match status" value="1"/>
</dbReference>
<evidence type="ECO:0000313" key="1">
    <source>
        <dbReference type="EMBL" id="STY99664.1"/>
    </source>
</evidence>
<sequence>MLTPIKSWKTFEEQADILKQRGLLFANRARLENYLSRIGYYRFSGYLHPFRQWDSHNNLLLDTFMPNSHFEDVLSLYLFDKKLRLLALDALERIETAIKVDIAYLLGEKDPLAHRDSQYFDGQFIKNSNHQKWLEYTDELVQRAKKKSTPFVLHNQNKYGDLPIWVVCNLWDFGAMSKVYSGLTRKDRDKISQKYGLNNGKEFAKWLKSLNEIRNICAHHDRLWNSRITIKSSKIKESFWDKLDNSRPFFYFCVMQKILKVLCPKSQWGQRFLSLIDEFPKHHSSKINLKVFGLIDDYKNWNLWQPSQDLDK</sequence>
<dbReference type="PIRSF" id="PIRSF034934">
    <property type="entry name" value="AbiF_AbiD"/>
    <property type="match status" value="1"/>
</dbReference>
<dbReference type="RefSeq" id="WP_064636068.1">
    <property type="nucleotide sequence ID" value="NZ_UGQC01000001.1"/>
</dbReference>